<evidence type="ECO:0000256" key="3">
    <source>
        <dbReference type="SAM" id="SignalP"/>
    </source>
</evidence>
<evidence type="ECO:0000313" key="4">
    <source>
        <dbReference type="EMBL" id="KAL0258467.1"/>
    </source>
</evidence>
<proteinExistence type="inferred from homology"/>
<name>A0ABR3CCV0_9PEZI</name>
<dbReference type="Proteomes" id="UP001430584">
    <property type="component" value="Unassembled WGS sequence"/>
</dbReference>
<dbReference type="InterPro" id="IPR036291">
    <property type="entry name" value="NAD(P)-bd_dom_sf"/>
</dbReference>
<dbReference type="InterPro" id="IPR002347">
    <property type="entry name" value="SDR_fam"/>
</dbReference>
<dbReference type="PANTHER" id="PTHR24320">
    <property type="entry name" value="RETINOL DEHYDROGENASE"/>
    <property type="match status" value="1"/>
</dbReference>
<evidence type="ECO:0000256" key="1">
    <source>
        <dbReference type="ARBA" id="ARBA00006484"/>
    </source>
</evidence>
<keyword evidence="5" id="KW-1185">Reference proteome</keyword>
<dbReference type="EMBL" id="JAJVCZ030000006">
    <property type="protein sequence ID" value="KAL0258467.1"/>
    <property type="molecule type" value="Genomic_DNA"/>
</dbReference>
<dbReference type="SUPFAM" id="SSF51735">
    <property type="entry name" value="NAD(P)-binding Rossmann-fold domains"/>
    <property type="match status" value="1"/>
</dbReference>
<dbReference type="Gene3D" id="3.40.50.720">
    <property type="entry name" value="NAD(P)-binding Rossmann-like Domain"/>
    <property type="match status" value="1"/>
</dbReference>
<accession>A0ABR3CCV0</accession>
<evidence type="ECO:0000313" key="5">
    <source>
        <dbReference type="Proteomes" id="UP001430584"/>
    </source>
</evidence>
<keyword evidence="3" id="KW-0732">Signal</keyword>
<evidence type="ECO:0000256" key="2">
    <source>
        <dbReference type="ARBA" id="ARBA00023002"/>
    </source>
</evidence>
<keyword evidence="2" id="KW-0560">Oxidoreductase</keyword>
<reference evidence="4 5" key="1">
    <citation type="submission" date="2024-02" db="EMBL/GenBank/DDBJ databases">
        <title>De novo assembly and annotation of 12 fungi associated with fruit tree decline syndrome in Ontario, Canada.</title>
        <authorList>
            <person name="Sulman M."/>
            <person name="Ellouze W."/>
            <person name="Ilyukhin E."/>
        </authorList>
    </citation>
    <scope>NUCLEOTIDE SEQUENCE [LARGE SCALE GENOMIC DNA]</scope>
    <source>
        <strain evidence="4 5">FDS-637</strain>
    </source>
</reference>
<gene>
    <name evidence="4" type="primary">DLD1_3</name>
    <name evidence="4" type="ORF">SLS55_005960</name>
</gene>
<comment type="similarity">
    <text evidence="1">Belongs to the short-chain dehydrogenases/reductases (SDR) family.</text>
</comment>
<feature type="chain" id="PRO_5047483986" evidence="3">
    <location>
        <begin position="20"/>
        <end position="343"/>
    </location>
</feature>
<dbReference type="PRINTS" id="PR00081">
    <property type="entry name" value="GDHRDH"/>
</dbReference>
<protein>
    <submittedName>
        <fullName evidence="4">D-lactate ferricytochrome c oxidoreductase</fullName>
    </submittedName>
</protein>
<comment type="caution">
    <text evidence="4">The sequence shown here is derived from an EMBL/GenBank/DDBJ whole genome shotgun (WGS) entry which is preliminary data.</text>
</comment>
<dbReference type="Pfam" id="PF00106">
    <property type="entry name" value="adh_short"/>
    <property type="match status" value="1"/>
</dbReference>
<dbReference type="RefSeq" id="XP_066631496.1">
    <property type="nucleotide sequence ID" value="XM_066777401.1"/>
</dbReference>
<dbReference type="GeneID" id="92010045"/>
<dbReference type="PANTHER" id="PTHR24320:SF152">
    <property type="entry name" value="SHORT-CHAIN DEHYDROGENASE_REDUCTASE FAMILY PROTEIN"/>
    <property type="match status" value="1"/>
</dbReference>
<organism evidence="4 5">
    <name type="scientific">Diplodia seriata</name>
    <dbReference type="NCBI Taxonomy" id="420778"/>
    <lineage>
        <taxon>Eukaryota</taxon>
        <taxon>Fungi</taxon>
        <taxon>Dikarya</taxon>
        <taxon>Ascomycota</taxon>
        <taxon>Pezizomycotina</taxon>
        <taxon>Dothideomycetes</taxon>
        <taxon>Dothideomycetes incertae sedis</taxon>
        <taxon>Botryosphaeriales</taxon>
        <taxon>Botryosphaeriaceae</taxon>
        <taxon>Diplodia</taxon>
    </lineage>
</organism>
<feature type="signal peptide" evidence="3">
    <location>
        <begin position="1"/>
        <end position="19"/>
    </location>
</feature>
<sequence length="343" mass="37093">MTGTVILTGAAGGLGFALAESIVTRPEADACIFTVRNQSSANAQPLHALPDTAPGKTIEVHELDLATLDSVRAFAAAINKRVASQTMPRIRALILNAAVIPGKQRLYTNADGAKVEMNFAVNYLANFLLTLLLLPSMDGENGRVVLVSSHAHDLQSATLSKHRPENLPWDLEDIARGVRTPEPGDEANDVMRRYGMSKCCQIMFMHQLQARIDATPRLNGVGVLAVNPGAMIHPNMLNKLDSPVMKYVVGPIAAGVFRAVQCFNPDGILRTVERSAADVQRAAFSLDDPLLGSQPKDLYLDGSKIVKPAADSFDETKQRELWDFSVKLVGLNEDDVLRCLGSV</sequence>